<dbReference type="InterPro" id="IPR036873">
    <property type="entry name" value="Rhodanese-like_dom_sf"/>
</dbReference>
<dbReference type="SUPFAM" id="SSF52821">
    <property type="entry name" value="Rhodanese/Cell cycle control phosphatase"/>
    <property type="match status" value="1"/>
</dbReference>
<accession>A0A6J1MJT9</accession>
<dbReference type="Gene3D" id="3.40.250.10">
    <property type="entry name" value="Rhodanese-like domain"/>
    <property type="match status" value="1"/>
</dbReference>
<dbReference type="CDD" id="cd01519">
    <property type="entry name" value="RHOD_HSP67B2"/>
    <property type="match status" value="1"/>
</dbReference>
<dbReference type="OrthoDB" id="566238at2759"/>
<evidence type="ECO:0000313" key="2">
    <source>
        <dbReference type="Proteomes" id="UP001652582"/>
    </source>
</evidence>
<keyword evidence="2" id="KW-1185">Reference proteome</keyword>
<dbReference type="SMART" id="SM00450">
    <property type="entry name" value="RHOD"/>
    <property type="match status" value="1"/>
</dbReference>
<organism evidence="2 3">
    <name type="scientific">Bicyclus anynana</name>
    <name type="common">Squinting bush brown butterfly</name>
    <dbReference type="NCBI Taxonomy" id="110368"/>
    <lineage>
        <taxon>Eukaryota</taxon>
        <taxon>Metazoa</taxon>
        <taxon>Ecdysozoa</taxon>
        <taxon>Arthropoda</taxon>
        <taxon>Hexapoda</taxon>
        <taxon>Insecta</taxon>
        <taxon>Pterygota</taxon>
        <taxon>Neoptera</taxon>
        <taxon>Endopterygota</taxon>
        <taxon>Lepidoptera</taxon>
        <taxon>Glossata</taxon>
        <taxon>Ditrysia</taxon>
        <taxon>Papilionoidea</taxon>
        <taxon>Nymphalidae</taxon>
        <taxon>Satyrinae</taxon>
        <taxon>Satyrini</taxon>
        <taxon>Mycalesina</taxon>
        <taxon>Bicyclus</taxon>
    </lineage>
</organism>
<proteinExistence type="predicted"/>
<sequence>MLRRIINNKNYISLQIQFVKFAVQSKRQCAINISAIHGAHIKNRYTQTVPFRHYSEKVKVDELIVDYNQVKNATLNDKTLIVDVREPEEVKEHGKIPNSVNIPLGTVSTALGTMSDKEFQTLYKRPKPTEDTEIIFYCMIGKRSGMAQQNAINLGFKNVKNYLGSWTDWASKIQ</sequence>
<dbReference type="PROSITE" id="PS50206">
    <property type="entry name" value="RHODANESE_3"/>
    <property type="match status" value="1"/>
</dbReference>
<dbReference type="Proteomes" id="UP001652582">
    <property type="component" value="Chromosome 12"/>
</dbReference>
<evidence type="ECO:0000313" key="3">
    <source>
        <dbReference type="RefSeq" id="XP_023934649.2"/>
    </source>
</evidence>
<dbReference type="RefSeq" id="XP_023934649.2">
    <property type="nucleotide sequence ID" value="XM_024078881.2"/>
</dbReference>
<name>A0A6J1MJT9_BICAN</name>
<gene>
    <name evidence="3" type="primary">LOC112043469</name>
</gene>
<dbReference type="AlphaFoldDB" id="A0A6J1MJT9"/>
<dbReference type="KEGG" id="bany:112043469"/>
<feature type="domain" description="Rhodanese" evidence="1">
    <location>
        <begin position="75"/>
        <end position="174"/>
    </location>
</feature>
<dbReference type="Pfam" id="PF00581">
    <property type="entry name" value="Rhodanese"/>
    <property type="match status" value="1"/>
</dbReference>
<evidence type="ECO:0000259" key="1">
    <source>
        <dbReference type="PROSITE" id="PS50206"/>
    </source>
</evidence>
<protein>
    <submittedName>
        <fullName evidence="3">Rhodanese domain-containing protein CG4456</fullName>
    </submittedName>
</protein>
<dbReference type="PANTHER" id="PTHR44086">
    <property type="entry name" value="THIOSULFATE SULFURTRANSFERASE RDL2, MITOCHONDRIAL-RELATED"/>
    <property type="match status" value="1"/>
</dbReference>
<reference evidence="3" key="1">
    <citation type="submission" date="2025-08" db="UniProtKB">
        <authorList>
            <consortium name="RefSeq"/>
        </authorList>
    </citation>
    <scope>IDENTIFICATION</scope>
</reference>
<dbReference type="GeneID" id="112043469"/>
<dbReference type="InterPro" id="IPR001763">
    <property type="entry name" value="Rhodanese-like_dom"/>
</dbReference>
<dbReference type="PANTHER" id="PTHR44086:SF10">
    <property type="entry name" value="THIOSULFATE SULFURTRANSFERASE_RHODANESE-LIKE DOMAIN-CONTAINING PROTEIN 3"/>
    <property type="match status" value="1"/>
</dbReference>